<evidence type="ECO:0000256" key="2">
    <source>
        <dbReference type="ARBA" id="ARBA00023125"/>
    </source>
</evidence>
<dbReference type="InterPro" id="IPR000843">
    <property type="entry name" value="HTH_LacI"/>
</dbReference>
<dbReference type="EMBL" id="BJYM01000006">
    <property type="protein sequence ID" value="GEN87111.1"/>
    <property type="molecule type" value="Genomic_DNA"/>
</dbReference>
<evidence type="ECO:0000313" key="5">
    <source>
        <dbReference type="EMBL" id="GEN87111.1"/>
    </source>
</evidence>
<dbReference type="SUPFAM" id="SSF47413">
    <property type="entry name" value="lambda repressor-like DNA-binding domains"/>
    <property type="match status" value="1"/>
</dbReference>
<dbReference type="PROSITE" id="PS50932">
    <property type="entry name" value="HTH_LACI_2"/>
    <property type="match status" value="1"/>
</dbReference>
<dbReference type="PANTHER" id="PTHR30146">
    <property type="entry name" value="LACI-RELATED TRANSCRIPTIONAL REPRESSOR"/>
    <property type="match status" value="1"/>
</dbReference>
<dbReference type="PRINTS" id="PR00036">
    <property type="entry name" value="HTHLACI"/>
</dbReference>
<dbReference type="SMART" id="SM00354">
    <property type="entry name" value="HTH_LACI"/>
    <property type="match status" value="1"/>
</dbReference>
<dbReference type="GO" id="GO:0000976">
    <property type="term" value="F:transcription cis-regulatory region binding"/>
    <property type="evidence" value="ECO:0007669"/>
    <property type="project" value="TreeGrafter"/>
</dbReference>
<dbReference type="AlphaFoldDB" id="A0A511ZI56"/>
<dbReference type="Pfam" id="PF00532">
    <property type="entry name" value="Peripla_BP_1"/>
    <property type="match status" value="1"/>
</dbReference>
<dbReference type="SUPFAM" id="SSF53822">
    <property type="entry name" value="Periplasmic binding protein-like I"/>
    <property type="match status" value="1"/>
</dbReference>
<evidence type="ECO:0000256" key="3">
    <source>
        <dbReference type="ARBA" id="ARBA00023163"/>
    </source>
</evidence>
<dbReference type="InterPro" id="IPR028082">
    <property type="entry name" value="Peripla_BP_I"/>
</dbReference>
<sequence length="335" mass="37571">MKKEVTTMKDVAKEANVSIATVSHVINNTKNISKATRMKVMSVIEKYNYKPNYSAKTLRQQSTKTAALVISSYPDSFVTEMIFAIEERAKEMGYNLLLVNTKENNEYEEKTINLLYSNLVDGILLSPTSGDIQYLHKYTMEKFPIVMINRYEDSIKNIPRVTGDNFQLGYDATTHLVKHGHKNIGFIFTYPNVSTTADRIRGYQQALKQANLPFNEELIIQGFAHADGGADAARELLEKETKVTALFIQNDLMTIGAIDAIKKLKKSIPDDIAIIGFGEFSASHIIEPPITNVVLPPETIGKIAFDTLLNKINNPDYMSHIELPHSMTIRKSCGC</sequence>
<evidence type="ECO:0000256" key="1">
    <source>
        <dbReference type="ARBA" id="ARBA00023015"/>
    </source>
</evidence>
<reference evidence="5 6" key="1">
    <citation type="submission" date="2019-07" db="EMBL/GenBank/DDBJ databases">
        <title>Whole genome shotgun sequence of Oceanobacillus sojae NBRC 105379.</title>
        <authorList>
            <person name="Hosoyama A."/>
            <person name="Uohara A."/>
            <person name="Ohji S."/>
            <person name="Ichikawa N."/>
        </authorList>
    </citation>
    <scope>NUCLEOTIDE SEQUENCE [LARGE SCALE GENOMIC DNA]</scope>
    <source>
        <strain evidence="5 6">NBRC 105379</strain>
    </source>
</reference>
<protein>
    <submittedName>
        <fullName evidence="5">LacI family transcriptional regulator</fullName>
    </submittedName>
</protein>
<feature type="domain" description="HTH lacI-type" evidence="4">
    <location>
        <begin position="6"/>
        <end position="60"/>
    </location>
</feature>
<keyword evidence="3" id="KW-0804">Transcription</keyword>
<dbReference type="CDD" id="cd06267">
    <property type="entry name" value="PBP1_LacI_sugar_binding-like"/>
    <property type="match status" value="1"/>
</dbReference>
<dbReference type="InterPro" id="IPR001761">
    <property type="entry name" value="Peripla_BP/Lac1_sug-bd_dom"/>
</dbReference>
<dbReference type="CDD" id="cd01392">
    <property type="entry name" value="HTH_LacI"/>
    <property type="match status" value="1"/>
</dbReference>
<name>A0A511ZI56_9BACI</name>
<dbReference type="OrthoDB" id="9796186at2"/>
<dbReference type="PANTHER" id="PTHR30146:SF109">
    <property type="entry name" value="HTH-TYPE TRANSCRIPTIONAL REGULATOR GALS"/>
    <property type="match status" value="1"/>
</dbReference>
<dbReference type="InterPro" id="IPR010982">
    <property type="entry name" value="Lambda_DNA-bd_dom_sf"/>
</dbReference>
<keyword evidence="6" id="KW-1185">Reference proteome</keyword>
<organism evidence="5 6">
    <name type="scientific">Oceanobacillus sojae</name>
    <dbReference type="NCBI Taxonomy" id="582851"/>
    <lineage>
        <taxon>Bacteria</taxon>
        <taxon>Bacillati</taxon>
        <taxon>Bacillota</taxon>
        <taxon>Bacilli</taxon>
        <taxon>Bacillales</taxon>
        <taxon>Bacillaceae</taxon>
        <taxon>Oceanobacillus</taxon>
    </lineage>
</organism>
<dbReference type="GO" id="GO:0003700">
    <property type="term" value="F:DNA-binding transcription factor activity"/>
    <property type="evidence" value="ECO:0007669"/>
    <property type="project" value="TreeGrafter"/>
</dbReference>
<gene>
    <name evidence="5" type="ORF">OSO01_18500</name>
</gene>
<dbReference type="Pfam" id="PF00356">
    <property type="entry name" value="LacI"/>
    <property type="match status" value="1"/>
</dbReference>
<dbReference type="RefSeq" id="WP_147210118.1">
    <property type="nucleotide sequence ID" value="NZ_BJYM01000006.1"/>
</dbReference>
<dbReference type="Proteomes" id="UP000321558">
    <property type="component" value="Unassembled WGS sequence"/>
</dbReference>
<dbReference type="Gene3D" id="1.10.260.40">
    <property type="entry name" value="lambda repressor-like DNA-binding domains"/>
    <property type="match status" value="1"/>
</dbReference>
<evidence type="ECO:0000259" key="4">
    <source>
        <dbReference type="PROSITE" id="PS50932"/>
    </source>
</evidence>
<dbReference type="PROSITE" id="PS00356">
    <property type="entry name" value="HTH_LACI_1"/>
    <property type="match status" value="1"/>
</dbReference>
<proteinExistence type="predicted"/>
<evidence type="ECO:0000313" key="6">
    <source>
        <dbReference type="Proteomes" id="UP000321558"/>
    </source>
</evidence>
<dbReference type="Gene3D" id="3.40.50.2300">
    <property type="match status" value="2"/>
</dbReference>
<comment type="caution">
    <text evidence="5">The sequence shown here is derived from an EMBL/GenBank/DDBJ whole genome shotgun (WGS) entry which is preliminary data.</text>
</comment>
<keyword evidence="1" id="KW-0805">Transcription regulation</keyword>
<keyword evidence="2" id="KW-0238">DNA-binding</keyword>
<accession>A0A511ZI56</accession>